<sequence length="183" mass="18816">MVELVKCRWMLVAMAMAALTTGCAVGEAGAEDIDMDEAEAVEVEESSQAVLGYPSRTCGGSWSRGPGSWGWGGPGGLYGNKWLSPFSGWGSNPFVGGSSWGGNGWNPYGGMYGSYPFNPYGPGGQGAILSTPMDPAARAPTPPAGAAAPAGGTDPERARKREMCGEIRPRIAARRAAGAVSAR</sequence>
<gene>
    <name evidence="3" type="ORF">BE08_00575</name>
</gene>
<dbReference type="EMBL" id="JELY01001534">
    <property type="protein sequence ID" value="KYF55436.1"/>
    <property type="molecule type" value="Genomic_DNA"/>
</dbReference>
<feature type="signal peptide" evidence="2">
    <location>
        <begin position="1"/>
        <end position="17"/>
    </location>
</feature>
<feature type="region of interest" description="Disordered" evidence="1">
    <location>
        <begin position="134"/>
        <end position="158"/>
    </location>
</feature>
<reference evidence="3 4" key="1">
    <citation type="submission" date="2014-02" db="EMBL/GenBank/DDBJ databases">
        <title>The small core and large imbalanced accessory genome model reveals a collaborative survival strategy of Sorangium cellulosum strains in nature.</title>
        <authorList>
            <person name="Han K."/>
            <person name="Peng R."/>
            <person name="Blom J."/>
            <person name="Li Y.-Z."/>
        </authorList>
    </citation>
    <scope>NUCLEOTIDE SEQUENCE [LARGE SCALE GENOMIC DNA]</scope>
    <source>
        <strain evidence="3 4">So0157-25</strain>
    </source>
</reference>
<organism evidence="3 4">
    <name type="scientific">Sorangium cellulosum</name>
    <name type="common">Polyangium cellulosum</name>
    <dbReference type="NCBI Taxonomy" id="56"/>
    <lineage>
        <taxon>Bacteria</taxon>
        <taxon>Pseudomonadati</taxon>
        <taxon>Myxococcota</taxon>
        <taxon>Polyangia</taxon>
        <taxon>Polyangiales</taxon>
        <taxon>Polyangiaceae</taxon>
        <taxon>Sorangium</taxon>
    </lineage>
</organism>
<dbReference type="PROSITE" id="PS51257">
    <property type="entry name" value="PROKAR_LIPOPROTEIN"/>
    <property type="match status" value="1"/>
</dbReference>
<protein>
    <recommendedName>
        <fullName evidence="5">Secreted protein</fullName>
    </recommendedName>
</protein>
<proteinExistence type="predicted"/>
<dbReference type="AlphaFoldDB" id="A0A150PII9"/>
<evidence type="ECO:0008006" key="5">
    <source>
        <dbReference type="Google" id="ProtNLM"/>
    </source>
</evidence>
<dbReference type="Proteomes" id="UP000075420">
    <property type="component" value="Unassembled WGS sequence"/>
</dbReference>
<evidence type="ECO:0000256" key="1">
    <source>
        <dbReference type="SAM" id="MobiDB-lite"/>
    </source>
</evidence>
<comment type="caution">
    <text evidence="3">The sequence shown here is derived from an EMBL/GenBank/DDBJ whole genome shotgun (WGS) entry which is preliminary data.</text>
</comment>
<keyword evidence="2" id="KW-0732">Signal</keyword>
<name>A0A150PII9_SORCE</name>
<feature type="chain" id="PRO_5007565627" description="Secreted protein" evidence="2">
    <location>
        <begin position="18"/>
        <end position="183"/>
    </location>
</feature>
<evidence type="ECO:0000313" key="3">
    <source>
        <dbReference type="EMBL" id="KYF55436.1"/>
    </source>
</evidence>
<accession>A0A150PII9</accession>
<evidence type="ECO:0000256" key="2">
    <source>
        <dbReference type="SAM" id="SignalP"/>
    </source>
</evidence>
<feature type="compositionally biased region" description="Low complexity" evidence="1">
    <location>
        <begin position="134"/>
        <end position="153"/>
    </location>
</feature>
<evidence type="ECO:0000313" key="4">
    <source>
        <dbReference type="Proteomes" id="UP000075420"/>
    </source>
</evidence>